<dbReference type="Proteomes" id="UP000007058">
    <property type="component" value="Chromosome"/>
</dbReference>
<feature type="region of interest" description="Disordered" evidence="1">
    <location>
        <begin position="1"/>
        <end position="25"/>
    </location>
</feature>
<reference evidence="2 3" key="1">
    <citation type="journal article" date="2005" name="DNA Res.">
        <title>Complete genome sequence of the facultative anaerobic magnetotactic bacterium Magnetospirillum sp. strain AMB-1.</title>
        <authorList>
            <person name="Matsunaga T."/>
            <person name="Okamura Y."/>
            <person name="Fukuda Y."/>
            <person name="Wahyudi A.T."/>
            <person name="Murase Y."/>
            <person name="Takeyama H."/>
        </authorList>
    </citation>
    <scope>NUCLEOTIDE SEQUENCE [LARGE SCALE GENOMIC DNA]</scope>
    <source>
        <strain evidence="3">ATCC 700264 / AMB-1</strain>
    </source>
</reference>
<proteinExistence type="predicted"/>
<evidence type="ECO:0000313" key="2">
    <source>
        <dbReference type="EMBL" id="BAE51957.1"/>
    </source>
</evidence>
<dbReference type="EMBL" id="AP007255">
    <property type="protein sequence ID" value="BAE51957.1"/>
    <property type="molecule type" value="Genomic_DNA"/>
</dbReference>
<name>Q2W2G8_PARM1</name>
<protein>
    <submittedName>
        <fullName evidence="2">Uncharacterized protein</fullName>
    </submittedName>
</protein>
<sequence>MSKIAATTPKTVPAMPEPNKKPTMEPMIRGAVIMFQA</sequence>
<evidence type="ECO:0000313" key="3">
    <source>
        <dbReference type="Proteomes" id="UP000007058"/>
    </source>
</evidence>
<dbReference type="KEGG" id="mag:amb3153"/>
<dbReference type="HOGENOM" id="CLU_3345531_0_0_5"/>
<keyword evidence="3" id="KW-1185">Reference proteome</keyword>
<evidence type="ECO:0000256" key="1">
    <source>
        <dbReference type="SAM" id="MobiDB-lite"/>
    </source>
</evidence>
<organism evidence="2 3">
    <name type="scientific">Paramagnetospirillum magneticum (strain ATCC 700264 / AMB-1)</name>
    <name type="common">Magnetospirillum magneticum</name>
    <dbReference type="NCBI Taxonomy" id="342108"/>
    <lineage>
        <taxon>Bacteria</taxon>
        <taxon>Pseudomonadati</taxon>
        <taxon>Pseudomonadota</taxon>
        <taxon>Alphaproteobacteria</taxon>
        <taxon>Rhodospirillales</taxon>
        <taxon>Magnetospirillaceae</taxon>
        <taxon>Paramagnetospirillum</taxon>
    </lineage>
</organism>
<dbReference type="AlphaFoldDB" id="Q2W2G8"/>
<gene>
    <name evidence="2" type="ordered locus">amb3153</name>
</gene>
<accession>Q2W2G8</accession>